<dbReference type="InterPro" id="IPR036388">
    <property type="entry name" value="WH-like_DNA-bd_sf"/>
</dbReference>
<dbReference type="SUPFAM" id="SSF46785">
    <property type="entry name" value="Winged helix' DNA-binding domain"/>
    <property type="match status" value="1"/>
</dbReference>
<protein>
    <submittedName>
        <fullName evidence="2">PadR family transcriptional regulator</fullName>
    </submittedName>
</protein>
<accession>A0A075LFL5</accession>
<dbReference type="KEGG" id="tap:GZ22_01595"/>
<organism evidence="2 3">
    <name type="scientific">Terribacillus saccharophilus</name>
    <dbReference type="NCBI Taxonomy" id="361277"/>
    <lineage>
        <taxon>Bacteria</taxon>
        <taxon>Bacillati</taxon>
        <taxon>Bacillota</taxon>
        <taxon>Bacilli</taxon>
        <taxon>Bacillales</taxon>
        <taxon>Bacillaceae</taxon>
        <taxon>Terribacillus</taxon>
    </lineage>
</organism>
<proteinExistence type="predicted"/>
<dbReference type="InterPro" id="IPR005149">
    <property type="entry name" value="Tscrpt_reg_PadR_N"/>
</dbReference>
<dbReference type="InterPro" id="IPR036390">
    <property type="entry name" value="WH_DNA-bd_sf"/>
</dbReference>
<dbReference type="PANTHER" id="PTHR33169">
    <property type="entry name" value="PADR-FAMILY TRANSCRIPTIONAL REGULATOR"/>
    <property type="match status" value="1"/>
</dbReference>
<dbReference type="Pfam" id="PF03551">
    <property type="entry name" value="PadR"/>
    <property type="match status" value="1"/>
</dbReference>
<evidence type="ECO:0000313" key="3">
    <source>
        <dbReference type="Proteomes" id="UP000027980"/>
    </source>
</evidence>
<evidence type="ECO:0000259" key="1">
    <source>
        <dbReference type="Pfam" id="PF03551"/>
    </source>
</evidence>
<dbReference type="Gene3D" id="1.10.10.10">
    <property type="entry name" value="Winged helix-like DNA-binding domain superfamily/Winged helix DNA-binding domain"/>
    <property type="match status" value="1"/>
</dbReference>
<dbReference type="EMBL" id="CP008876">
    <property type="protein sequence ID" value="AIF65480.1"/>
    <property type="molecule type" value="Genomic_DNA"/>
</dbReference>
<dbReference type="AlphaFoldDB" id="A0A075LFL5"/>
<name>A0A075LFL5_9BACI</name>
<sequence length="107" mass="12481">MRSDTIRGHLDSIILRLLMDGDKYGYQISKDIAAWTNDAFLIKEATLYAVFQRLERRELIESYQGEKSHGGKRKYYTITTLGKAYFHEAAKEWKEAKQLIDVFMEGV</sequence>
<evidence type="ECO:0000313" key="2">
    <source>
        <dbReference type="EMBL" id="AIF65480.1"/>
    </source>
</evidence>
<dbReference type="HOGENOM" id="CLU_063440_3_3_9"/>
<gene>
    <name evidence="2" type="ORF">GZ22_01595</name>
</gene>
<reference evidence="2 3" key="1">
    <citation type="submission" date="2014-07" db="EMBL/GenBank/DDBJ databases">
        <title>Complete genome sequence of a moderately halophilic bacterium Terribacillus aidingensis MP602, isolated from Cryptomeria fortunei in Tianmu mountain in China.</title>
        <authorList>
            <person name="Wang Y."/>
            <person name="Lu P."/>
            <person name="Zhang L."/>
        </authorList>
    </citation>
    <scope>NUCLEOTIDE SEQUENCE [LARGE SCALE GENOMIC DNA]</scope>
    <source>
        <strain evidence="2 3">MP602</strain>
    </source>
</reference>
<dbReference type="PANTHER" id="PTHR33169:SF25">
    <property type="entry name" value="DNA-BINDING PROTEIN YIZB-RELATED"/>
    <property type="match status" value="1"/>
</dbReference>
<dbReference type="Proteomes" id="UP000027980">
    <property type="component" value="Chromosome"/>
</dbReference>
<feature type="domain" description="Transcription regulator PadR N-terminal" evidence="1">
    <location>
        <begin position="14"/>
        <end position="88"/>
    </location>
</feature>
<dbReference type="InterPro" id="IPR052509">
    <property type="entry name" value="Metal_resp_DNA-bind_regulator"/>
</dbReference>